<feature type="domain" description="Peptidase M50" evidence="8">
    <location>
        <begin position="27"/>
        <end position="134"/>
    </location>
</feature>
<dbReference type="RefSeq" id="WP_281043321.1">
    <property type="nucleotide sequence ID" value="NZ_JARYGZ010000001.1"/>
</dbReference>
<evidence type="ECO:0000256" key="5">
    <source>
        <dbReference type="ARBA" id="ARBA00022989"/>
    </source>
</evidence>
<dbReference type="GO" id="GO:0008233">
    <property type="term" value="F:peptidase activity"/>
    <property type="evidence" value="ECO:0007669"/>
    <property type="project" value="UniProtKB-KW"/>
</dbReference>
<dbReference type="InterPro" id="IPR008915">
    <property type="entry name" value="Peptidase_M50"/>
</dbReference>
<protein>
    <submittedName>
        <fullName evidence="9">Site-2 protease family protein</fullName>
    </submittedName>
</protein>
<gene>
    <name evidence="9" type="ORF">QGN17_04545</name>
</gene>
<comment type="similarity">
    <text evidence="3">Belongs to the peptidase M50B family.</text>
</comment>
<dbReference type="Pfam" id="PF02163">
    <property type="entry name" value="Peptidase_M50"/>
    <property type="match status" value="1"/>
</dbReference>
<dbReference type="Proteomes" id="UP001160625">
    <property type="component" value="Unassembled WGS sequence"/>
</dbReference>
<comment type="caution">
    <text evidence="9">The sequence shown here is derived from an EMBL/GenBank/DDBJ whole genome shotgun (WGS) entry which is preliminary data.</text>
</comment>
<organism evidence="9 10">
    <name type="scientific">Sphingomonas oryzagri</name>
    <dbReference type="NCBI Taxonomy" id="3042314"/>
    <lineage>
        <taxon>Bacteria</taxon>
        <taxon>Pseudomonadati</taxon>
        <taxon>Pseudomonadota</taxon>
        <taxon>Alphaproteobacteria</taxon>
        <taxon>Sphingomonadales</taxon>
        <taxon>Sphingomonadaceae</taxon>
        <taxon>Sphingomonas</taxon>
    </lineage>
</organism>
<keyword evidence="10" id="KW-1185">Reference proteome</keyword>
<sequence length="181" mass="18980">MIGIVALAGGAQGSPIVYVFVFSFPLIAFACVFIHEAGHAIAGLATGGRVTSFLVVPFEIRFRPTSFRLRGKAESGDIGGKVKLDYAGLPRSRRSIFIMVGGGPAANLLVGIPLLFWVAHSSASGLAQGIAASVSWASIAMGLGNLCPYRRGRHATDGLQLWLLARTRDLSESPASPKSAE</sequence>
<evidence type="ECO:0000256" key="4">
    <source>
        <dbReference type="ARBA" id="ARBA00022692"/>
    </source>
</evidence>
<comment type="subcellular location">
    <subcellularLocation>
        <location evidence="2">Membrane</location>
        <topology evidence="2">Multi-pass membrane protein</topology>
    </subcellularLocation>
</comment>
<evidence type="ECO:0000259" key="8">
    <source>
        <dbReference type="Pfam" id="PF02163"/>
    </source>
</evidence>
<keyword evidence="4 7" id="KW-0812">Transmembrane</keyword>
<keyword evidence="9" id="KW-0645">Protease</keyword>
<accession>A0ABT6MYH1</accession>
<keyword evidence="9" id="KW-0378">Hydrolase</keyword>
<dbReference type="EMBL" id="JARYGZ010000001">
    <property type="protein sequence ID" value="MDH7637992.1"/>
    <property type="molecule type" value="Genomic_DNA"/>
</dbReference>
<feature type="transmembrane region" description="Helical" evidence="7">
    <location>
        <begin position="96"/>
        <end position="119"/>
    </location>
</feature>
<feature type="transmembrane region" description="Helical" evidence="7">
    <location>
        <begin position="16"/>
        <end position="35"/>
    </location>
</feature>
<evidence type="ECO:0000313" key="9">
    <source>
        <dbReference type="EMBL" id="MDH7637992.1"/>
    </source>
</evidence>
<proteinExistence type="inferred from homology"/>
<evidence type="ECO:0000256" key="3">
    <source>
        <dbReference type="ARBA" id="ARBA00007931"/>
    </source>
</evidence>
<keyword evidence="6 7" id="KW-0472">Membrane</keyword>
<name>A0ABT6MYH1_9SPHN</name>
<reference evidence="9" key="1">
    <citation type="submission" date="2023-04" db="EMBL/GenBank/DDBJ databases">
        <title>Sphingomonas sp. MAHUQ-71 isolated from rice field.</title>
        <authorList>
            <person name="Huq M.A."/>
        </authorList>
    </citation>
    <scope>NUCLEOTIDE SEQUENCE</scope>
    <source>
        <strain evidence="9">MAHUQ-71</strain>
    </source>
</reference>
<evidence type="ECO:0000313" key="10">
    <source>
        <dbReference type="Proteomes" id="UP001160625"/>
    </source>
</evidence>
<evidence type="ECO:0000256" key="1">
    <source>
        <dbReference type="ARBA" id="ARBA00001947"/>
    </source>
</evidence>
<evidence type="ECO:0000256" key="2">
    <source>
        <dbReference type="ARBA" id="ARBA00004141"/>
    </source>
</evidence>
<feature type="transmembrane region" description="Helical" evidence="7">
    <location>
        <begin position="125"/>
        <end position="144"/>
    </location>
</feature>
<evidence type="ECO:0000256" key="6">
    <source>
        <dbReference type="ARBA" id="ARBA00023136"/>
    </source>
</evidence>
<dbReference type="GO" id="GO:0006508">
    <property type="term" value="P:proteolysis"/>
    <property type="evidence" value="ECO:0007669"/>
    <property type="project" value="UniProtKB-KW"/>
</dbReference>
<evidence type="ECO:0000256" key="7">
    <source>
        <dbReference type="SAM" id="Phobius"/>
    </source>
</evidence>
<keyword evidence="5 7" id="KW-1133">Transmembrane helix</keyword>
<comment type="cofactor">
    <cofactor evidence="1">
        <name>Zn(2+)</name>
        <dbReference type="ChEBI" id="CHEBI:29105"/>
    </cofactor>
</comment>